<organism evidence="4 5">
    <name type="scientific">Companilactobacillus farciminis</name>
    <dbReference type="NCBI Taxonomy" id="1612"/>
    <lineage>
        <taxon>Bacteria</taxon>
        <taxon>Bacillati</taxon>
        <taxon>Bacillota</taxon>
        <taxon>Bacilli</taxon>
        <taxon>Lactobacillales</taxon>
        <taxon>Lactobacillaceae</taxon>
        <taxon>Companilactobacillus</taxon>
    </lineage>
</organism>
<dbReference type="GO" id="GO:0046166">
    <property type="term" value="P:glyceraldehyde-3-phosphate biosynthetic process"/>
    <property type="evidence" value="ECO:0007669"/>
    <property type="project" value="TreeGrafter"/>
</dbReference>
<dbReference type="RefSeq" id="WP_010019044.1">
    <property type="nucleotide sequence ID" value="NZ_PUFN01000012.1"/>
</dbReference>
<dbReference type="UniPathway" id="UPA00109">
    <property type="reaction ID" value="UER00189"/>
</dbReference>
<dbReference type="GO" id="GO:0019563">
    <property type="term" value="P:glycerol catabolic process"/>
    <property type="evidence" value="ECO:0007669"/>
    <property type="project" value="TreeGrafter"/>
</dbReference>
<dbReference type="Gene3D" id="3.20.20.70">
    <property type="entry name" value="Aldolase class I"/>
    <property type="match status" value="1"/>
</dbReference>
<gene>
    <name evidence="4" type="ORF">C5L30_000406</name>
</gene>
<dbReference type="InterPro" id="IPR035990">
    <property type="entry name" value="TIM_sf"/>
</dbReference>
<evidence type="ECO:0000256" key="3">
    <source>
        <dbReference type="RuleBase" id="RU363013"/>
    </source>
</evidence>
<dbReference type="PANTHER" id="PTHR21139:SF42">
    <property type="entry name" value="TRIOSEPHOSPHATE ISOMERASE"/>
    <property type="match status" value="1"/>
</dbReference>
<name>A0A4R5NFX1_9LACO</name>
<sequence>MGKSYIHVNLKRFDILKSLGGVNDLDYSNSSDWFNVIANQLTNKVNQFSPLDYEFVFYIPEGYLISTLNRLDSKSQLQIGCQSVFSKDVVGNNNIGAFTTYRPASSMASIGIKDTIIGHSEERAYELEFLNSVSSDEELNKKAIQEDLEEKIINAQKVGMNVLYCVGESAEERDSDNWKAVLKKQLSLDFSKVDIDKLKIAYEPIWAIGPNRPVPSADKIQEVAEYIHSIIKDIPILYGGGLKETNALDIAGLPDVDGGLIALTNFSDNIGFYPEDFIKIVKKYDEGKK</sequence>
<evidence type="ECO:0000256" key="2">
    <source>
        <dbReference type="ARBA" id="ARBA00023235"/>
    </source>
</evidence>
<comment type="catalytic activity">
    <reaction evidence="3">
        <text>D-glyceraldehyde 3-phosphate = dihydroxyacetone phosphate</text>
        <dbReference type="Rhea" id="RHEA:18585"/>
        <dbReference type="ChEBI" id="CHEBI:57642"/>
        <dbReference type="ChEBI" id="CHEBI:59776"/>
        <dbReference type="EC" id="5.3.1.1"/>
    </reaction>
</comment>
<dbReference type="OrthoDB" id="2339643at2"/>
<comment type="pathway">
    <text evidence="3">Carbohydrate degradation; glycolysis; D-glyceraldehyde 3-phosphate from glycerone phosphate: step 1/1.</text>
</comment>
<accession>A0A4R5NFX1</accession>
<dbReference type="GO" id="GO:0005829">
    <property type="term" value="C:cytosol"/>
    <property type="evidence" value="ECO:0007669"/>
    <property type="project" value="TreeGrafter"/>
</dbReference>
<proteinExistence type="inferred from homology"/>
<comment type="caution">
    <text evidence="4">The sequence shown here is derived from an EMBL/GenBank/DDBJ whole genome shotgun (WGS) entry which is preliminary data.</text>
</comment>
<dbReference type="GO" id="GO:0006096">
    <property type="term" value="P:glycolytic process"/>
    <property type="evidence" value="ECO:0007669"/>
    <property type="project" value="UniProtKB-UniPathway"/>
</dbReference>
<keyword evidence="3" id="KW-0312">Gluconeogenesis</keyword>
<comment type="subunit">
    <text evidence="3">Homodimer.</text>
</comment>
<comment type="similarity">
    <text evidence="1 3">Belongs to the triosephosphate isomerase family.</text>
</comment>
<dbReference type="PROSITE" id="PS51440">
    <property type="entry name" value="TIM_2"/>
    <property type="match status" value="1"/>
</dbReference>
<dbReference type="CDD" id="cd00311">
    <property type="entry name" value="TIM"/>
    <property type="match status" value="1"/>
</dbReference>
<dbReference type="Pfam" id="PF00121">
    <property type="entry name" value="TIM"/>
    <property type="match status" value="1"/>
</dbReference>
<reference evidence="4 5" key="1">
    <citation type="journal article" date="2019" name="Appl. Microbiol. Biotechnol.">
        <title>Uncovering carbohydrate metabolism through a genotype-phenotype association study of 56 lactic acid bacteria genomes.</title>
        <authorList>
            <person name="Buron-Moles G."/>
            <person name="Chailyan A."/>
            <person name="Dolejs I."/>
            <person name="Forster J."/>
            <person name="Miks M.H."/>
        </authorList>
    </citation>
    <scope>NUCLEOTIDE SEQUENCE [LARGE SCALE GENOMIC DNA]</scope>
    <source>
        <strain evidence="4 5">ATCC 29644</strain>
    </source>
</reference>
<evidence type="ECO:0000313" key="4">
    <source>
        <dbReference type="EMBL" id="TDG73019.1"/>
    </source>
</evidence>
<comment type="pathway">
    <text evidence="3">Carbohydrate biosynthesis; gluconeogenesis.</text>
</comment>
<dbReference type="InterPro" id="IPR000652">
    <property type="entry name" value="Triosephosphate_isomerase"/>
</dbReference>
<dbReference type="AlphaFoldDB" id="A0A4R5NFX1"/>
<dbReference type="SUPFAM" id="SSF51351">
    <property type="entry name" value="Triosephosphate isomerase (TIM)"/>
    <property type="match status" value="1"/>
</dbReference>
<dbReference type="GO" id="GO:0004807">
    <property type="term" value="F:triose-phosphate isomerase activity"/>
    <property type="evidence" value="ECO:0007669"/>
    <property type="project" value="UniProtKB-EC"/>
</dbReference>
<dbReference type="EC" id="5.3.1.1" evidence="3"/>
<dbReference type="InterPro" id="IPR013785">
    <property type="entry name" value="Aldolase_TIM"/>
</dbReference>
<comment type="subcellular location">
    <subcellularLocation>
        <location evidence="3">Cytoplasm</location>
    </subcellularLocation>
</comment>
<evidence type="ECO:0000256" key="1">
    <source>
        <dbReference type="ARBA" id="ARBA00007422"/>
    </source>
</evidence>
<keyword evidence="3" id="KW-0324">Glycolysis</keyword>
<dbReference type="PANTHER" id="PTHR21139">
    <property type="entry name" value="TRIOSEPHOSPHATE ISOMERASE"/>
    <property type="match status" value="1"/>
</dbReference>
<keyword evidence="5" id="KW-1185">Reference proteome</keyword>
<dbReference type="EMBL" id="PUFN01000012">
    <property type="protein sequence ID" value="TDG73019.1"/>
    <property type="molecule type" value="Genomic_DNA"/>
</dbReference>
<dbReference type="UniPathway" id="UPA00138"/>
<evidence type="ECO:0000313" key="5">
    <source>
        <dbReference type="Proteomes" id="UP000295257"/>
    </source>
</evidence>
<keyword evidence="2 3" id="KW-0413">Isomerase</keyword>
<dbReference type="Proteomes" id="UP000295257">
    <property type="component" value="Unassembled WGS sequence"/>
</dbReference>
<keyword evidence="3" id="KW-0963">Cytoplasm</keyword>
<protein>
    <recommendedName>
        <fullName evidence="3">Triosephosphate isomerase</fullName>
        <ecNumber evidence="3">5.3.1.1</ecNumber>
    </recommendedName>
</protein>
<dbReference type="GO" id="GO:0006094">
    <property type="term" value="P:gluconeogenesis"/>
    <property type="evidence" value="ECO:0007669"/>
    <property type="project" value="UniProtKB-UniPathway"/>
</dbReference>